<keyword evidence="2" id="KW-1185">Reference proteome</keyword>
<evidence type="ECO:0000313" key="1">
    <source>
        <dbReference type="EMBL" id="CAG8544031.1"/>
    </source>
</evidence>
<accession>A0A9N9AUS3</accession>
<protein>
    <submittedName>
        <fullName evidence="1">730_t:CDS:1</fullName>
    </submittedName>
</protein>
<dbReference type="EMBL" id="CAJVPL010000967">
    <property type="protein sequence ID" value="CAG8544031.1"/>
    <property type="molecule type" value="Genomic_DNA"/>
</dbReference>
<dbReference type="Proteomes" id="UP000789831">
    <property type="component" value="Unassembled WGS sequence"/>
</dbReference>
<name>A0A9N9AUS3_9GLOM</name>
<evidence type="ECO:0000313" key="2">
    <source>
        <dbReference type="Proteomes" id="UP000789831"/>
    </source>
</evidence>
<organism evidence="1 2">
    <name type="scientific">Ambispora gerdemannii</name>
    <dbReference type="NCBI Taxonomy" id="144530"/>
    <lineage>
        <taxon>Eukaryota</taxon>
        <taxon>Fungi</taxon>
        <taxon>Fungi incertae sedis</taxon>
        <taxon>Mucoromycota</taxon>
        <taxon>Glomeromycotina</taxon>
        <taxon>Glomeromycetes</taxon>
        <taxon>Archaeosporales</taxon>
        <taxon>Ambisporaceae</taxon>
        <taxon>Ambispora</taxon>
    </lineage>
</organism>
<dbReference type="AlphaFoldDB" id="A0A9N9AUS3"/>
<reference evidence="1" key="1">
    <citation type="submission" date="2021-06" db="EMBL/GenBank/DDBJ databases">
        <authorList>
            <person name="Kallberg Y."/>
            <person name="Tangrot J."/>
            <person name="Rosling A."/>
        </authorList>
    </citation>
    <scope>NUCLEOTIDE SEQUENCE</scope>
    <source>
        <strain evidence="1">MT106</strain>
    </source>
</reference>
<proteinExistence type="predicted"/>
<comment type="caution">
    <text evidence="1">The sequence shown here is derived from an EMBL/GenBank/DDBJ whole genome shotgun (WGS) entry which is preliminary data.</text>
</comment>
<gene>
    <name evidence="1" type="ORF">AGERDE_LOCUS6331</name>
</gene>
<sequence>MVDAICMNSLNLRGIVLVGLYTPNAIPLLETCKNLEHISINTLSLPNLFDMLKESLPPTLYSLEILCPYSGISFDSNSNKNFFDFLTANQNHLKILSIHDLDFVNDLVDIASDCYGKPRLFRIIFRDLNNDVVMFTEVYQAYHRTETVFSYWNRRAVMNRAKHGLGEHFSGHGLLLIYFNPLTCMKVASKY</sequence>